<dbReference type="AlphaFoldDB" id="A0A0N4V9S7"/>
<name>A0A0N4V9S7_ENTVE</name>
<dbReference type="WBParaSite" id="EVEC_0000719901-mRNA-1">
    <property type="protein sequence ID" value="EVEC_0000719901-mRNA-1"/>
    <property type="gene ID" value="EVEC_0000719901"/>
</dbReference>
<evidence type="ECO:0000259" key="1">
    <source>
        <dbReference type="Pfam" id="PF00389"/>
    </source>
</evidence>
<keyword evidence="3" id="KW-1185">Reference proteome</keyword>
<dbReference type="PANTHER" id="PTHR42938">
    <property type="entry name" value="FORMATE DEHYDROGENASE 1"/>
    <property type="match status" value="1"/>
</dbReference>
<dbReference type="Proteomes" id="UP000274131">
    <property type="component" value="Unassembled WGS sequence"/>
</dbReference>
<feature type="domain" description="D-isomer specific 2-hydroxyacid dehydrogenase catalytic" evidence="1">
    <location>
        <begin position="7"/>
        <end position="101"/>
    </location>
</feature>
<reference evidence="2 3" key="2">
    <citation type="submission" date="2018-10" db="EMBL/GenBank/DDBJ databases">
        <authorList>
            <consortium name="Pathogen Informatics"/>
        </authorList>
    </citation>
    <scope>NUCLEOTIDE SEQUENCE [LARGE SCALE GENOMIC DNA]</scope>
</reference>
<evidence type="ECO:0000313" key="2">
    <source>
        <dbReference type="EMBL" id="VDD91969.1"/>
    </source>
</evidence>
<reference evidence="4" key="1">
    <citation type="submission" date="2017-02" db="UniProtKB">
        <authorList>
            <consortium name="WormBaseParasite"/>
        </authorList>
    </citation>
    <scope>IDENTIFICATION</scope>
</reference>
<dbReference type="PANTHER" id="PTHR42938:SF22">
    <property type="entry name" value="D-3-PHOSPHOGLYCERATE DEHYDROGENASE"/>
    <property type="match status" value="1"/>
</dbReference>
<sequence length="108" mass="11936">MLHINSVLVADDIEEECLQILKMNGVSAIKKTKLSEEQLQSELLQHDAVVVRSATKINRRIIEHVDKKLKLIGRAGTGVDNIDVAAATEHGIVVMNTPGYNLMCLFLD</sequence>
<dbReference type="GO" id="GO:0051287">
    <property type="term" value="F:NAD binding"/>
    <property type="evidence" value="ECO:0007669"/>
    <property type="project" value="InterPro"/>
</dbReference>
<dbReference type="GO" id="GO:0004617">
    <property type="term" value="F:phosphoglycerate dehydrogenase activity"/>
    <property type="evidence" value="ECO:0007669"/>
    <property type="project" value="TreeGrafter"/>
</dbReference>
<dbReference type="InterPro" id="IPR006139">
    <property type="entry name" value="D-isomer_2_OHA_DH_cat_dom"/>
</dbReference>
<accession>A0A0N4V9S7</accession>
<dbReference type="STRING" id="51028.A0A0N4V9S7"/>
<dbReference type="OrthoDB" id="1621027at2759"/>
<dbReference type="Pfam" id="PF00389">
    <property type="entry name" value="2-Hacid_dh"/>
    <property type="match status" value="1"/>
</dbReference>
<dbReference type="Gene3D" id="3.40.50.720">
    <property type="entry name" value="NAD(P)-binding Rossmann-like Domain"/>
    <property type="match status" value="1"/>
</dbReference>
<dbReference type="EMBL" id="UXUI01008621">
    <property type="protein sequence ID" value="VDD91969.1"/>
    <property type="molecule type" value="Genomic_DNA"/>
</dbReference>
<gene>
    <name evidence="2" type="ORF">EVEC_LOCUS6720</name>
</gene>
<evidence type="ECO:0000313" key="3">
    <source>
        <dbReference type="Proteomes" id="UP000274131"/>
    </source>
</evidence>
<dbReference type="SUPFAM" id="SSF52283">
    <property type="entry name" value="Formate/glycerate dehydrogenase catalytic domain-like"/>
    <property type="match status" value="1"/>
</dbReference>
<evidence type="ECO:0000313" key="4">
    <source>
        <dbReference type="WBParaSite" id="EVEC_0000719901-mRNA-1"/>
    </source>
</evidence>
<organism evidence="4">
    <name type="scientific">Enterobius vermicularis</name>
    <name type="common">Human pinworm</name>
    <dbReference type="NCBI Taxonomy" id="51028"/>
    <lineage>
        <taxon>Eukaryota</taxon>
        <taxon>Metazoa</taxon>
        <taxon>Ecdysozoa</taxon>
        <taxon>Nematoda</taxon>
        <taxon>Chromadorea</taxon>
        <taxon>Rhabditida</taxon>
        <taxon>Spirurina</taxon>
        <taxon>Oxyuridomorpha</taxon>
        <taxon>Oxyuroidea</taxon>
        <taxon>Oxyuridae</taxon>
        <taxon>Enterobius</taxon>
    </lineage>
</organism>
<proteinExistence type="predicted"/>
<protein>
    <submittedName>
        <fullName evidence="4">2-Hacid_dh domain-containing protein</fullName>
    </submittedName>
</protein>